<gene>
    <name evidence="1" type="ORF">BCV71DRAFT_268502</name>
</gene>
<proteinExistence type="predicted"/>
<accession>A0A0A1MXJ8</accession>
<evidence type="ECO:0000313" key="2">
    <source>
        <dbReference type="Proteomes" id="UP000242381"/>
    </source>
</evidence>
<dbReference type="VEuPathDB" id="FungiDB:BCV72DRAFT_300440"/>
<name>A0A0A1MXJ8_RHIZD</name>
<dbReference type="EMBL" id="KV921555">
    <property type="protein sequence ID" value="ORE13228.1"/>
    <property type="molecule type" value="Genomic_DNA"/>
</dbReference>
<sequence>MTTATISLTKFKECLNQWAKLNDKGEQCLSQQVLGQSSTDLDAIVEEFKQVLGTMFEEYASAVNVLGLEQVIERDDTAKIPENINLMRYCVDMYDQEFMVKECIRGIVSTEGFATQQHLAGSIALWKAESYLDDEIQQRIKNF</sequence>
<dbReference type="AlphaFoldDB" id="A0A0A1MXJ8"/>
<dbReference type="Proteomes" id="UP000242381">
    <property type="component" value="Unassembled WGS sequence"/>
</dbReference>
<dbReference type="OrthoDB" id="2232122at2759"/>
<reference evidence="1 2" key="1">
    <citation type="journal article" date="2016" name="Proc. Natl. Acad. Sci. U.S.A.">
        <title>Lipid metabolic changes in an early divergent fungus govern the establishment of a mutualistic symbiosis with endobacteria.</title>
        <authorList>
            <person name="Lastovetsky O.A."/>
            <person name="Gaspar M.L."/>
            <person name="Mondo S.J."/>
            <person name="LaButti K.M."/>
            <person name="Sandor L."/>
            <person name="Grigoriev I.V."/>
            <person name="Henry S.A."/>
            <person name="Pawlowska T.E."/>
        </authorList>
    </citation>
    <scope>NUCLEOTIDE SEQUENCE [LARGE SCALE GENOMIC DNA]</scope>
    <source>
        <strain evidence="1 2">ATCC 11559</strain>
    </source>
</reference>
<protein>
    <submittedName>
        <fullName evidence="1">Uncharacterized protein</fullName>
    </submittedName>
</protein>
<organism evidence="1 2">
    <name type="scientific">Rhizopus microsporus</name>
    <dbReference type="NCBI Taxonomy" id="58291"/>
    <lineage>
        <taxon>Eukaryota</taxon>
        <taxon>Fungi</taxon>
        <taxon>Fungi incertae sedis</taxon>
        <taxon>Mucoromycota</taxon>
        <taxon>Mucoromycotina</taxon>
        <taxon>Mucoromycetes</taxon>
        <taxon>Mucorales</taxon>
        <taxon>Mucorineae</taxon>
        <taxon>Rhizopodaceae</taxon>
        <taxon>Rhizopus</taxon>
    </lineage>
</organism>
<evidence type="ECO:0000313" key="1">
    <source>
        <dbReference type="EMBL" id="ORE13228.1"/>
    </source>
</evidence>
<dbReference type="OMA" id="ENINLMR"/>